<dbReference type="EMBL" id="CP045892">
    <property type="protein sequence ID" value="QQP52960.1"/>
    <property type="molecule type" value="Genomic_DNA"/>
</dbReference>
<evidence type="ECO:0000313" key="2">
    <source>
        <dbReference type="Proteomes" id="UP000595437"/>
    </source>
</evidence>
<protein>
    <submittedName>
        <fullName evidence="1">Uncharacterized protein</fullName>
    </submittedName>
</protein>
<reference evidence="2" key="1">
    <citation type="submission" date="2021-01" db="EMBL/GenBank/DDBJ databases">
        <title>Caligus Genome Assembly.</title>
        <authorList>
            <person name="Gallardo-Escarate C."/>
        </authorList>
    </citation>
    <scope>NUCLEOTIDE SEQUENCE [LARGE SCALE GENOMIC DNA]</scope>
</reference>
<dbReference type="AlphaFoldDB" id="A0A7T8KBR4"/>
<accession>A0A7T8KBR4</accession>
<keyword evidence="2" id="KW-1185">Reference proteome</keyword>
<sequence>MAQQKRNITDFVKRAYKAYFDMKLGDQDKSWAPHMVCKTCVESLRGWTNGKLKLKFAVPMVWREPKNHFDDCYFCLNDMTGFKKPRKQIGSIRAWILLSVLLRTLRIYLCLFSSLPEIDETEEIQLIFQYQVMIAVVTMKNPQMALSFSINLNLMT</sequence>
<gene>
    <name evidence="1" type="ORF">FKW44_005268</name>
</gene>
<evidence type="ECO:0000313" key="1">
    <source>
        <dbReference type="EMBL" id="QQP52960.1"/>
    </source>
</evidence>
<dbReference type="Proteomes" id="UP000595437">
    <property type="component" value="Chromosome 3"/>
</dbReference>
<proteinExistence type="predicted"/>
<dbReference type="OrthoDB" id="7890494at2759"/>
<name>A0A7T8KBR4_CALRO</name>
<organism evidence="1 2">
    <name type="scientific">Caligus rogercresseyi</name>
    <name type="common">Sea louse</name>
    <dbReference type="NCBI Taxonomy" id="217165"/>
    <lineage>
        <taxon>Eukaryota</taxon>
        <taxon>Metazoa</taxon>
        <taxon>Ecdysozoa</taxon>
        <taxon>Arthropoda</taxon>
        <taxon>Crustacea</taxon>
        <taxon>Multicrustacea</taxon>
        <taxon>Hexanauplia</taxon>
        <taxon>Copepoda</taxon>
        <taxon>Siphonostomatoida</taxon>
        <taxon>Caligidae</taxon>
        <taxon>Caligus</taxon>
    </lineage>
</organism>